<dbReference type="PROSITE" id="PS50893">
    <property type="entry name" value="ABC_TRANSPORTER_2"/>
    <property type="match status" value="1"/>
</dbReference>
<evidence type="ECO:0000256" key="2">
    <source>
        <dbReference type="ARBA" id="ARBA00022448"/>
    </source>
</evidence>
<dbReference type="Gene3D" id="3.40.50.300">
    <property type="entry name" value="P-loop containing nucleotide triphosphate hydrolases"/>
    <property type="match status" value="1"/>
</dbReference>
<reference evidence="6 7" key="1">
    <citation type="journal article" date="2015" name="Genome Announc.">
        <title>Complete Genome Sequencing of Stenotrophomonas acidaminiphila ZAC14D2_NAIMI4_2, a Multidrug-Resistant Strain Isolated from Sediments of a Polluted River in Mexico, Uncovers New Antibiotic Resistance Genes and a Novel Class-II Lasso Peptide Biosynthesis Gene Cluster.</title>
        <authorList>
            <person name="Vinuesa P."/>
            <person name="Ochoa-Sanchez L.E."/>
        </authorList>
    </citation>
    <scope>NUCLEOTIDE SEQUENCE [LARGE SCALE GENOMIC DNA]</scope>
    <source>
        <strain evidence="6 7">ZAC14D2_NAIMI4_2</strain>
    </source>
</reference>
<evidence type="ECO:0000259" key="5">
    <source>
        <dbReference type="PROSITE" id="PS50893"/>
    </source>
</evidence>
<gene>
    <name evidence="6" type="ORF">AOT14_06220</name>
</gene>
<sequence>MTIDPDVPALQVCGISKTYRLWATPGSRLWVPMLHRLSGLARALPWLSAWLLRNAQRRVHYHQALQTVSFSLGRGEALGIIGHNGSGKSTLLQIVAGVLEPTAGSVRVNGRVAALLELGSGFNPELTGRENVRVNAAILGLSPAQVRERMGSIVEFADIGEFIDEPVKTYSSGMALRLAFAVQVHTDPDILIVDEALAVGDAAFQAKAMAKISEILETGTTLLFVSHDPAMVRAFCRRAILMDHGQMVMEGSPEDVIIEYTRRIHDANLKRLGYQQQSRLKRLDDGFGFDDVRVTAASVNGVEHATVGYGEPLHFTLTLRLRPDIANPLLIFDLMDERSTQLCGRRIRLPKVESVRDIALSVKMEATLQRGIYRVRMRVLDSAHVHEHTVLARQEGAPSFEVLDDSQERFTGLFPVPMDVVVEK</sequence>
<dbReference type="PATRIC" id="fig|128780.6.peg.628"/>
<dbReference type="EMBL" id="CP012900">
    <property type="protein sequence ID" value="ALJ27061.1"/>
    <property type="molecule type" value="Genomic_DNA"/>
</dbReference>
<dbReference type="Pfam" id="PF14524">
    <property type="entry name" value="Wzt_C"/>
    <property type="match status" value="1"/>
</dbReference>
<dbReference type="Proteomes" id="UP000061010">
    <property type="component" value="Chromosome"/>
</dbReference>
<keyword evidence="7" id="KW-1185">Reference proteome</keyword>
<evidence type="ECO:0000256" key="1">
    <source>
        <dbReference type="ARBA" id="ARBA00005417"/>
    </source>
</evidence>
<dbReference type="PANTHER" id="PTHR46743">
    <property type="entry name" value="TEICHOIC ACIDS EXPORT ATP-BINDING PROTEIN TAGH"/>
    <property type="match status" value="1"/>
</dbReference>
<evidence type="ECO:0000313" key="7">
    <source>
        <dbReference type="Proteomes" id="UP000061010"/>
    </source>
</evidence>
<dbReference type="InterPro" id="IPR029439">
    <property type="entry name" value="Wzt_C"/>
</dbReference>
<protein>
    <submittedName>
        <fullName evidence="6">Sugar ABC transporter ATP-binding protein</fullName>
    </submittedName>
</protein>
<keyword evidence="3" id="KW-0547">Nucleotide-binding</keyword>
<dbReference type="InterPro" id="IPR003593">
    <property type="entry name" value="AAA+_ATPase"/>
</dbReference>
<dbReference type="InterPro" id="IPR027417">
    <property type="entry name" value="P-loop_NTPase"/>
</dbReference>
<evidence type="ECO:0000313" key="6">
    <source>
        <dbReference type="EMBL" id="ALJ27061.1"/>
    </source>
</evidence>
<dbReference type="CDD" id="cd03220">
    <property type="entry name" value="ABC_KpsT_Wzt"/>
    <property type="match status" value="1"/>
</dbReference>
<dbReference type="GO" id="GO:0005524">
    <property type="term" value="F:ATP binding"/>
    <property type="evidence" value="ECO:0007669"/>
    <property type="project" value="UniProtKB-KW"/>
</dbReference>
<dbReference type="KEGG" id="sacz:AOT14_06220"/>
<dbReference type="CDD" id="cd10147">
    <property type="entry name" value="Wzt_C-like"/>
    <property type="match status" value="1"/>
</dbReference>
<dbReference type="SUPFAM" id="SSF52540">
    <property type="entry name" value="P-loop containing nucleoside triphosphate hydrolases"/>
    <property type="match status" value="1"/>
</dbReference>
<dbReference type="GO" id="GO:0016887">
    <property type="term" value="F:ATP hydrolysis activity"/>
    <property type="evidence" value="ECO:0007669"/>
    <property type="project" value="InterPro"/>
</dbReference>
<dbReference type="InterPro" id="IPR003439">
    <property type="entry name" value="ABC_transporter-like_ATP-bd"/>
</dbReference>
<dbReference type="Pfam" id="PF00005">
    <property type="entry name" value="ABC_tran"/>
    <property type="match status" value="1"/>
</dbReference>
<evidence type="ECO:0000256" key="4">
    <source>
        <dbReference type="ARBA" id="ARBA00022840"/>
    </source>
</evidence>
<name>A0A0S1AW58_9GAMM</name>
<dbReference type="InterPro" id="IPR050683">
    <property type="entry name" value="Bact_Polysacc_Export_ATP-bd"/>
</dbReference>
<feature type="domain" description="ABC transporter" evidence="5">
    <location>
        <begin position="50"/>
        <end position="269"/>
    </location>
</feature>
<dbReference type="InterPro" id="IPR015860">
    <property type="entry name" value="ABC_transpr_TagH-like"/>
</dbReference>
<organism evidence="6 7">
    <name type="scientific">Stenotrophomonas acidaminiphila</name>
    <dbReference type="NCBI Taxonomy" id="128780"/>
    <lineage>
        <taxon>Bacteria</taxon>
        <taxon>Pseudomonadati</taxon>
        <taxon>Pseudomonadota</taxon>
        <taxon>Gammaproteobacteria</taxon>
        <taxon>Lysobacterales</taxon>
        <taxon>Lysobacteraceae</taxon>
        <taxon>Stenotrophomonas</taxon>
    </lineage>
</organism>
<dbReference type="PANTHER" id="PTHR46743:SF2">
    <property type="entry name" value="TEICHOIC ACIDS EXPORT ATP-BINDING PROTEIN TAGH"/>
    <property type="match status" value="1"/>
</dbReference>
<keyword evidence="2" id="KW-0813">Transport</keyword>
<dbReference type="GO" id="GO:0140359">
    <property type="term" value="F:ABC-type transporter activity"/>
    <property type="evidence" value="ECO:0007669"/>
    <property type="project" value="InterPro"/>
</dbReference>
<comment type="similarity">
    <text evidence="1">Belongs to the ABC transporter superfamily.</text>
</comment>
<dbReference type="GO" id="GO:0016020">
    <property type="term" value="C:membrane"/>
    <property type="evidence" value="ECO:0007669"/>
    <property type="project" value="InterPro"/>
</dbReference>
<keyword evidence="4 6" id="KW-0067">ATP-binding</keyword>
<dbReference type="AlphaFoldDB" id="A0A0S1AW58"/>
<proteinExistence type="inferred from homology"/>
<evidence type="ECO:0000256" key="3">
    <source>
        <dbReference type="ARBA" id="ARBA00022741"/>
    </source>
</evidence>
<accession>A0A0S1AW58</accession>
<dbReference type="SMART" id="SM00382">
    <property type="entry name" value="AAA"/>
    <property type="match status" value="1"/>
</dbReference>